<comment type="similarity">
    <text evidence="1">Belongs to the LysR transcriptional regulatory family.</text>
</comment>
<keyword evidence="3" id="KW-0238">DNA-binding</keyword>
<name>A0A6L5C253_9PSED</name>
<dbReference type="GO" id="GO:0003677">
    <property type="term" value="F:DNA binding"/>
    <property type="evidence" value="ECO:0007669"/>
    <property type="project" value="UniProtKB-KW"/>
</dbReference>
<dbReference type="SUPFAM" id="SSF46785">
    <property type="entry name" value="Winged helix' DNA-binding domain"/>
    <property type="match status" value="1"/>
</dbReference>
<dbReference type="GO" id="GO:0003700">
    <property type="term" value="F:DNA-binding transcription factor activity"/>
    <property type="evidence" value="ECO:0007669"/>
    <property type="project" value="InterPro"/>
</dbReference>
<dbReference type="InterPro" id="IPR050389">
    <property type="entry name" value="LysR-type_TF"/>
</dbReference>
<evidence type="ECO:0000256" key="2">
    <source>
        <dbReference type="ARBA" id="ARBA00023015"/>
    </source>
</evidence>
<dbReference type="PANTHER" id="PTHR30118">
    <property type="entry name" value="HTH-TYPE TRANSCRIPTIONAL REGULATOR LEUO-RELATED"/>
    <property type="match status" value="1"/>
</dbReference>
<dbReference type="PANTHER" id="PTHR30118:SF15">
    <property type="entry name" value="TRANSCRIPTIONAL REGULATORY PROTEIN"/>
    <property type="match status" value="1"/>
</dbReference>
<evidence type="ECO:0000256" key="1">
    <source>
        <dbReference type="ARBA" id="ARBA00009437"/>
    </source>
</evidence>
<keyword evidence="4" id="KW-0804">Transcription</keyword>
<feature type="domain" description="HTH lysR-type" evidence="5">
    <location>
        <begin position="5"/>
        <end position="62"/>
    </location>
</feature>
<dbReference type="Pfam" id="PF00126">
    <property type="entry name" value="HTH_1"/>
    <property type="match status" value="1"/>
</dbReference>
<dbReference type="Gene3D" id="1.10.10.10">
    <property type="entry name" value="Winged helix-like DNA-binding domain superfamily/Winged helix DNA-binding domain"/>
    <property type="match status" value="1"/>
</dbReference>
<dbReference type="InterPro" id="IPR000847">
    <property type="entry name" value="LysR_HTH_N"/>
</dbReference>
<evidence type="ECO:0000313" key="6">
    <source>
        <dbReference type="EMBL" id="KAF2393614.1"/>
    </source>
</evidence>
<dbReference type="AlphaFoldDB" id="A0A6L5C253"/>
<dbReference type="Proteomes" id="UP000475265">
    <property type="component" value="Unassembled WGS sequence"/>
</dbReference>
<dbReference type="InterPro" id="IPR005119">
    <property type="entry name" value="LysR_subst-bd"/>
</dbReference>
<reference evidence="6 7" key="1">
    <citation type="submission" date="2019-12" db="EMBL/GenBank/DDBJ databases">
        <title>Endophytic bacteria associated with Panax ginseng seedlings.</title>
        <authorList>
            <person name="Park J.M."/>
            <person name="Shin R."/>
            <person name="Jo S.H."/>
        </authorList>
    </citation>
    <scope>NUCLEOTIDE SEQUENCE [LARGE SCALE GENOMIC DNA]</scope>
    <source>
        <strain evidence="6 7">PgKB32</strain>
    </source>
</reference>
<keyword evidence="2" id="KW-0805">Transcription regulation</keyword>
<evidence type="ECO:0000259" key="5">
    <source>
        <dbReference type="PROSITE" id="PS50931"/>
    </source>
</evidence>
<dbReference type="PROSITE" id="PS50931">
    <property type="entry name" value="HTH_LYSR"/>
    <property type="match status" value="1"/>
</dbReference>
<accession>A0A6L5C253</accession>
<dbReference type="Gene3D" id="3.40.190.10">
    <property type="entry name" value="Periplasmic binding protein-like II"/>
    <property type="match status" value="2"/>
</dbReference>
<gene>
    <name evidence="6" type="ORF">FX983_01579</name>
</gene>
<dbReference type="InterPro" id="IPR036388">
    <property type="entry name" value="WH-like_DNA-bd_sf"/>
</dbReference>
<organism evidence="6 7">
    <name type="scientific">Pseudomonas frederiksbergensis</name>
    <dbReference type="NCBI Taxonomy" id="104087"/>
    <lineage>
        <taxon>Bacteria</taxon>
        <taxon>Pseudomonadati</taxon>
        <taxon>Pseudomonadota</taxon>
        <taxon>Gammaproteobacteria</taxon>
        <taxon>Pseudomonadales</taxon>
        <taxon>Pseudomonadaceae</taxon>
        <taxon>Pseudomonas</taxon>
    </lineage>
</organism>
<protein>
    <submittedName>
        <fullName evidence="6">HTH-type transcriptional regulator LeuO</fullName>
    </submittedName>
</protein>
<dbReference type="InterPro" id="IPR036390">
    <property type="entry name" value="WH_DNA-bd_sf"/>
</dbReference>
<dbReference type="RefSeq" id="WP_163909098.1">
    <property type="nucleotide sequence ID" value="NZ_JAAAXX010000001.1"/>
</dbReference>
<dbReference type="EMBL" id="JAAAXX010000001">
    <property type="protein sequence ID" value="KAF2393614.1"/>
    <property type="molecule type" value="Genomic_DNA"/>
</dbReference>
<comment type="caution">
    <text evidence="6">The sequence shown here is derived from an EMBL/GenBank/DDBJ whole genome shotgun (WGS) entry which is preliminary data.</text>
</comment>
<evidence type="ECO:0000256" key="4">
    <source>
        <dbReference type="ARBA" id="ARBA00023163"/>
    </source>
</evidence>
<proteinExistence type="inferred from homology"/>
<dbReference type="Pfam" id="PF03466">
    <property type="entry name" value="LysR_substrate"/>
    <property type="match status" value="1"/>
</dbReference>
<dbReference type="SUPFAM" id="SSF53850">
    <property type="entry name" value="Periplasmic binding protein-like II"/>
    <property type="match status" value="1"/>
</dbReference>
<sequence length="293" mass="33410">MVDRIEIKHMRVFMHLMKEKNASRVGLLIGLSQQAISEYLKKLREEFNDVLFVRNSNGLTPTDFAFELAIKFERVLAEVDKLNDDTPYDLKSLKREYTIIANEHAQQAIIPVLVSKVIASAPNISFKILDFYPEQYKDMLLSGEADLLIGFKAFIDQGLNQVELKKDHYACAVGNRSDLINQIHSLKDLEKFPHVSVSNRKDQLNDTVDSFLKKHDISRKVIAVLPCYTSLQRFLDANDVITFLPSALAPGANLKLLDLDDQPESFDIVAAWHGRSSHNQFHKWMIETLLGLN</sequence>
<evidence type="ECO:0000313" key="7">
    <source>
        <dbReference type="Proteomes" id="UP000475265"/>
    </source>
</evidence>
<evidence type="ECO:0000256" key="3">
    <source>
        <dbReference type="ARBA" id="ARBA00023125"/>
    </source>
</evidence>